<feature type="domain" description="ABC3 transporter permease C-terminal" evidence="7">
    <location>
        <begin position="309"/>
        <end position="424"/>
    </location>
</feature>
<evidence type="ECO:0000259" key="7">
    <source>
        <dbReference type="Pfam" id="PF02687"/>
    </source>
</evidence>
<feature type="transmembrane region" description="Helical" evidence="6">
    <location>
        <begin position="396"/>
        <end position="422"/>
    </location>
</feature>
<evidence type="ECO:0000259" key="8">
    <source>
        <dbReference type="Pfam" id="PF12704"/>
    </source>
</evidence>
<sequence length="828" mass="92725">MQKNYFKIILRNVRKQKLYAVLNIIGLAVGLTVCLLIGLYVQDDLSYDRFHQDGDQIYRVDMSFIWGDTDERFGSTPPPVASMLQENFPEIASAVRIYPPGLLFFSLDDEGQQVRSFEEERALAVDSTFFNVFTVNTLKGDPEAALKKANTVILTEEAAYKYFGEEEALGRLLTLNIGEQRQTIEVGGIVESLPEQSHFQFDMLLSMPTFPIVEQRSWTWIWTGFVTYVKVKEGTDIHSLEEKVKPLPARYAGSTLERIYGYSFDDYIKQGKQWELFLLPLTDIHLFSENSFNRLGVTGDINYVYLMVTIGLLVLALAIINFVNLSTARAAQRTKEIGVHKVLGSGKARLISLFLLESALFAGVAMLLALALTELLSPFFNQVSGKQLSLLSSANGLFFLLMIGFTAIVSLLAGSYPAFYMASFHPVKALSKTVSVGNSAKAIFMRNGLVAFQFIISIGLIVFTLVIHRQLSYTQNMKLGFSSDNLIILHHAEQIPNEGESWLNQLRQDSRIASVSVANAMPPTVNNEDNFSAYGSDKVGIHINTMVVDAHYLSTLSIGLEAGRNFTEGSTGDRETVILNESAVQSLGWSLDPDSPDFAIGKFVQYPGQLYEVIGITPDFHFQSLRQQVMPLAIFFEGSTMWTGGRKFIAVSPQENYRSASQIQQLIADMGEKWQAQIPQAPFKYSFLDEDYFSQFEAEQRLGKVFTYLAALALFIACMGLYGLMTFVVERKRKEIGIRKVLGASVPQVFLEISSRFTRLILLALLIASPLIWYATDHWLQTFTYRTNIPLWFFLAAGLTVLVISVLSISYQSIRAATANPVDSLRNE</sequence>
<feature type="domain" description="MacB-like periplasmic core" evidence="8">
    <location>
        <begin position="455"/>
        <end position="654"/>
    </location>
</feature>
<dbReference type="PANTHER" id="PTHR30572:SF18">
    <property type="entry name" value="ABC-TYPE MACROLIDE FAMILY EXPORT SYSTEM PERMEASE COMPONENT 2"/>
    <property type="match status" value="1"/>
</dbReference>
<feature type="transmembrane region" description="Helical" evidence="6">
    <location>
        <begin position="443"/>
        <end position="467"/>
    </location>
</feature>
<keyword evidence="4 6" id="KW-1133">Transmembrane helix</keyword>
<feature type="domain" description="MacB-like periplasmic core" evidence="8">
    <location>
        <begin position="21"/>
        <end position="246"/>
    </location>
</feature>
<dbReference type="InterPro" id="IPR050250">
    <property type="entry name" value="Macrolide_Exporter_MacB"/>
</dbReference>
<evidence type="ECO:0000256" key="2">
    <source>
        <dbReference type="ARBA" id="ARBA00022475"/>
    </source>
</evidence>
<dbReference type="PANTHER" id="PTHR30572">
    <property type="entry name" value="MEMBRANE COMPONENT OF TRANSPORTER-RELATED"/>
    <property type="match status" value="1"/>
</dbReference>
<gene>
    <name evidence="9" type="ORF">K4G66_03570</name>
</gene>
<evidence type="ECO:0000256" key="4">
    <source>
        <dbReference type="ARBA" id="ARBA00022989"/>
    </source>
</evidence>
<keyword evidence="3 6" id="KW-0812">Transmembrane</keyword>
<dbReference type="GO" id="GO:0005886">
    <property type="term" value="C:plasma membrane"/>
    <property type="evidence" value="ECO:0007669"/>
    <property type="project" value="UniProtKB-SubCell"/>
</dbReference>
<feature type="transmembrane region" description="Helical" evidence="6">
    <location>
        <begin position="303"/>
        <end position="325"/>
    </location>
</feature>
<evidence type="ECO:0000256" key="3">
    <source>
        <dbReference type="ARBA" id="ARBA00022692"/>
    </source>
</evidence>
<name>A0AA49GSS1_9BACT</name>
<dbReference type="Pfam" id="PF12704">
    <property type="entry name" value="MacB_PCD"/>
    <property type="match status" value="2"/>
</dbReference>
<dbReference type="AlphaFoldDB" id="A0AA49GSS1"/>
<protein>
    <submittedName>
        <fullName evidence="9">ABC transporter permease</fullName>
    </submittedName>
</protein>
<proteinExistence type="predicted"/>
<feature type="transmembrane region" description="Helical" evidence="6">
    <location>
        <begin position="350"/>
        <end position="376"/>
    </location>
</feature>
<feature type="transmembrane region" description="Helical" evidence="6">
    <location>
        <begin position="20"/>
        <end position="41"/>
    </location>
</feature>
<evidence type="ECO:0000313" key="9">
    <source>
        <dbReference type="EMBL" id="WKN37786.1"/>
    </source>
</evidence>
<feature type="domain" description="ABC3 transporter permease C-terminal" evidence="7">
    <location>
        <begin position="710"/>
        <end position="821"/>
    </location>
</feature>
<dbReference type="Pfam" id="PF02687">
    <property type="entry name" value="FtsX"/>
    <property type="match status" value="2"/>
</dbReference>
<comment type="subcellular location">
    <subcellularLocation>
        <location evidence="1">Cell membrane</location>
        <topology evidence="1">Multi-pass membrane protein</topology>
    </subcellularLocation>
</comment>
<dbReference type="InterPro" id="IPR025857">
    <property type="entry name" value="MacB_PCD"/>
</dbReference>
<feature type="transmembrane region" description="Helical" evidence="6">
    <location>
        <begin position="705"/>
        <end position="729"/>
    </location>
</feature>
<evidence type="ECO:0000256" key="1">
    <source>
        <dbReference type="ARBA" id="ARBA00004651"/>
    </source>
</evidence>
<evidence type="ECO:0000256" key="6">
    <source>
        <dbReference type="SAM" id="Phobius"/>
    </source>
</evidence>
<accession>A0AA49GSS1</accession>
<keyword evidence="2" id="KW-1003">Cell membrane</keyword>
<reference evidence="9" key="2">
    <citation type="journal article" date="2024" name="Antonie Van Leeuwenhoek">
        <title>Roseihalotalea indica gen. nov., sp. nov., a halophilic Bacteroidetes from mesopelagic Southwest Indian Ocean with higher carbohydrate metabolic potential.</title>
        <authorList>
            <person name="Chen B."/>
            <person name="Zhang M."/>
            <person name="Lin D."/>
            <person name="Ye J."/>
            <person name="Tang K."/>
        </authorList>
    </citation>
    <scope>NUCLEOTIDE SEQUENCE</scope>
    <source>
        <strain evidence="9">TK19036</strain>
    </source>
</reference>
<dbReference type="GO" id="GO:0022857">
    <property type="term" value="F:transmembrane transporter activity"/>
    <property type="evidence" value="ECO:0007669"/>
    <property type="project" value="TreeGrafter"/>
</dbReference>
<keyword evidence="5 6" id="KW-0472">Membrane</keyword>
<dbReference type="EMBL" id="CP120682">
    <property type="protein sequence ID" value="WKN37786.1"/>
    <property type="molecule type" value="Genomic_DNA"/>
</dbReference>
<feature type="transmembrane region" description="Helical" evidence="6">
    <location>
        <begin position="757"/>
        <end position="776"/>
    </location>
</feature>
<reference evidence="9" key="1">
    <citation type="journal article" date="2023" name="Comput. Struct. Biotechnol. J.">
        <title>Discovery of a novel marine Bacteroidetes with a rich repertoire of carbohydrate-active enzymes.</title>
        <authorList>
            <person name="Chen B."/>
            <person name="Liu G."/>
            <person name="Chen Q."/>
            <person name="Wang H."/>
            <person name="Liu L."/>
            <person name="Tang K."/>
        </authorList>
    </citation>
    <scope>NUCLEOTIDE SEQUENCE</scope>
    <source>
        <strain evidence="9">TK19036</strain>
    </source>
</reference>
<organism evidence="9">
    <name type="scientific">Roseihalotalea indica</name>
    <dbReference type="NCBI Taxonomy" id="2867963"/>
    <lineage>
        <taxon>Bacteria</taxon>
        <taxon>Pseudomonadati</taxon>
        <taxon>Bacteroidota</taxon>
        <taxon>Cytophagia</taxon>
        <taxon>Cytophagales</taxon>
        <taxon>Catalimonadaceae</taxon>
        <taxon>Roseihalotalea</taxon>
    </lineage>
</organism>
<feature type="transmembrane region" description="Helical" evidence="6">
    <location>
        <begin position="791"/>
        <end position="811"/>
    </location>
</feature>
<dbReference type="InterPro" id="IPR003838">
    <property type="entry name" value="ABC3_permease_C"/>
</dbReference>
<evidence type="ECO:0000256" key="5">
    <source>
        <dbReference type="ARBA" id="ARBA00023136"/>
    </source>
</evidence>